<evidence type="ECO:0000256" key="4">
    <source>
        <dbReference type="ARBA" id="ARBA00022448"/>
    </source>
</evidence>
<dbReference type="PANTHER" id="PTHR23323:SF24">
    <property type="entry name" value="VACUOLAR PROTEIN SORTING-ASSOCIATED PROTEIN 11 HOMOLOG"/>
    <property type="match status" value="1"/>
</dbReference>
<dbReference type="InterPro" id="IPR016528">
    <property type="entry name" value="VPS11"/>
</dbReference>
<dbReference type="GO" id="GO:0007033">
    <property type="term" value="P:vacuole organization"/>
    <property type="evidence" value="ECO:0007669"/>
    <property type="project" value="TreeGrafter"/>
</dbReference>
<dbReference type="InterPro" id="IPR015943">
    <property type="entry name" value="WD40/YVTN_repeat-like_dom_sf"/>
</dbReference>
<dbReference type="InterPro" id="IPR000547">
    <property type="entry name" value="Clathrin_H-chain/VPS_repeat"/>
</dbReference>
<evidence type="ECO:0000256" key="8">
    <source>
        <dbReference type="ARBA" id="ARBA00022927"/>
    </source>
</evidence>
<dbReference type="Pfam" id="PF12451">
    <property type="entry name" value="VPS11_C"/>
    <property type="match status" value="1"/>
</dbReference>
<evidence type="ECO:0000256" key="2">
    <source>
        <dbReference type="ARBA" id="ARBA00004492"/>
    </source>
</evidence>
<name>A0A9X6RKI4_HYPEX</name>
<dbReference type="PROSITE" id="PS50236">
    <property type="entry name" value="CHCR"/>
    <property type="match status" value="1"/>
</dbReference>
<dbReference type="GO" id="GO:0006886">
    <property type="term" value="P:intracellular protein transport"/>
    <property type="evidence" value="ECO:0007669"/>
    <property type="project" value="UniProtKB-UniRule"/>
</dbReference>
<evidence type="ECO:0000256" key="10">
    <source>
        <dbReference type="ARBA" id="ARBA00023228"/>
    </source>
</evidence>
<dbReference type="SUPFAM" id="SSF57850">
    <property type="entry name" value="RING/U-box"/>
    <property type="match status" value="1"/>
</dbReference>
<dbReference type="GO" id="GO:0005764">
    <property type="term" value="C:lysosome"/>
    <property type="evidence" value="ECO:0007669"/>
    <property type="project" value="UniProtKB-SubCell"/>
</dbReference>
<keyword evidence="16" id="KW-1185">Reference proteome</keyword>
<dbReference type="PIRSF" id="PIRSF007860">
    <property type="entry name" value="VPS11"/>
    <property type="match status" value="1"/>
</dbReference>
<feature type="repeat" description="CHCR" evidence="13">
    <location>
        <begin position="399"/>
        <end position="550"/>
    </location>
</feature>
<evidence type="ECO:0000313" key="15">
    <source>
        <dbReference type="EMBL" id="OWA50975.1"/>
    </source>
</evidence>
<comment type="subcellular location">
    <subcellularLocation>
        <location evidence="2">Late endosome membrane</location>
        <topology evidence="2">Peripheral membrane protein</topology>
        <orientation evidence="2">Cytoplasmic side</orientation>
    </subcellularLocation>
    <subcellularLocation>
        <location evidence="1">Lysosome</location>
    </subcellularLocation>
</comment>
<accession>A0A9X6RKI4</accession>
<dbReference type="Gene3D" id="3.30.40.10">
    <property type="entry name" value="Zinc/RING finger domain, C3HC4 (zinc finger)"/>
    <property type="match status" value="1"/>
</dbReference>
<dbReference type="SMART" id="SM00320">
    <property type="entry name" value="WD40"/>
    <property type="match status" value="2"/>
</dbReference>
<keyword evidence="10" id="KW-0458">Lysosome</keyword>
<dbReference type="CDD" id="cd16688">
    <property type="entry name" value="RING-H2_Vps11"/>
    <property type="match status" value="1"/>
</dbReference>
<evidence type="ECO:0000256" key="11">
    <source>
        <dbReference type="PIRNR" id="PIRNR007860"/>
    </source>
</evidence>
<dbReference type="OrthoDB" id="26184at2759"/>
<dbReference type="GO" id="GO:0030674">
    <property type="term" value="F:protein-macromolecule adaptor activity"/>
    <property type="evidence" value="ECO:0007669"/>
    <property type="project" value="TreeGrafter"/>
</dbReference>
<dbReference type="InterPro" id="IPR001841">
    <property type="entry name" value="Znf_RING"/>
</dbReference>
<keyword evidence="6 12" id="KW-0863">Zinc-finger</keyword>
<dbReference type="GO" id="GO:0008270">
    <property type="term" value="F:zinc ion binding"/>
    <property type="evidence" value="ECO:0007669"/>
    <property type="project" value="UniProtKB-KW"/>
</dbReference>
<dbReference type="InterPro" id="IPR036322">
    <property type="entry name" value="WD40_repeat_dom_sf"/>
</dbReference>
<dbReference type="PROSITE" id="PS50089">
    <property type="entry name" value="ZF_RING_2"/>
    <property type="match status" value="1"/>
</dbReference>
<keyword evidence="8" id="KW-0653">Protein transport</keyword>
<dbReference type="SUPFAM" id="SSF50978">
    <property type="entry name" value="WD40 repeat-like"/>
    <property type="match status" value="1"/>
</dbReference>
<dbReference type="InterPro" id="IPR013083">
    <property type="entry name" value="Znf_RING/FYVE/PHD"/>
</dbReference>
<sequence length="913" mass="104584">MSLNQWRKFAFFDKKIVKNESGEPFDALKPYKIWASSSGRGKLFFGDADGVIIVMDQRLEVFTFRAHLLRVSHLCMMKQQNFLVSVGDDDGDAELLIKVWNFDKMDASGTPTCARIIRLPAETSREPVTCFTVHENLNYMAIGYSNGSVVLFKGDITKERNASKHIQIHKGKSPITGLSFRPTTTGKGGIALYISSLDEIWSYAIGSRDKESESILDHHGCALQCSTMTDSTVDFQFVIGRSDAFYFYLPDSRGQCLAFGGEKVLLEWCHGYLVVVSKKDDSDGRASSSDSLGGDMQIITIYDVKNKLIAYYGPVQEVKALLCEWGSVFVLCNDNKLFQIKEKELVQKLDMLFRKNLYSLAISLAKAQHYDQDALVDMFRQYADHLYSKGDFDEAMSQYIKTIGRLEPSYVIRQFLDAQRIHNLTAYLSALHECNLASEDHTTLLLNCYTKLKDVEQLDRFIMKRSANKAVSFDIETAIRVLRQSGYFKHALYLSELHQKHDWYLRIQLEDNKDYRKALDYMAKLEFAAVEANMRTYGKMLMSNVSLETTELLKRLCSNYGTDTNSDGEEIVLHANPEDYFHIFITHSEEMRSFLECVLAVRSDLAPELHNTLLGLYLESYKKCTADVAAAKERAGLEEKIMDFLRGTEPRNYTQALLQCQMNNFAPGILFLYEQKAMYGEILQFAVDRKSYDGVISTCRRFGEKDPQLWVQAFWFYASNFGEYDKALIGEVLKVIEKLNLLQPMMVVDILAKNPNATLDTIRDYIIRRMHTDERKILEDEAQVQKYREKTEKIRKEVDLMKSGAQTFQDANCSACDKSLELPSVHFLCRHSYHQHCFESYAENDECPACRPENRKILDEIKTQEQSKDLTQQFMTRLGKENDAFSVVADYFGKGLFGRNVSIDDLIRPNGES</sequence>
<comment type="caution">
    <text evidence="15">The sequence shown here is derived from an EMBL/GenBank/DDBJ whole genome shotgun (WGS) entry which is preliminary data.</text>
</comment>
<keyword evidence="5" id="KW-0479">Metal-binding</keyword>
<dbReference type="Pfam" id="PF23356">
    <property type="entry name" value="TPR_PEP5_VPS11"/>
    <property type="match status" value="1"/>
</dbReference>
<dbReference type="AlphaFoldDB" id="A0A9X6RKI4"/>
<dbReference type="Pfam" id="PF23341">
    <property type="entry name" value="PEP5_VPS11_N"/>
    <property type="match status" value="1"/>
</dbReference>
<dbReference type="EMBL" id="MTYJ01000210">
    <property type="protein sequence ID" value="OWA50975.1"/>
    <property type="molecule type" value="Genomic_DNA"/>
</dbReference>
<dbReference type="GO" id="GO:0006904">
    <property type="term" value="P:vesicle docking involved in exocytosis"/>
    <property type="evidence" value="ECO:0007669"/>
    <property type="project" value="TreeGrafter"/>
</dbReference>
<evidence type="ECO:0000313" key="16">
    <source>
        <dbReference type="Proteomes" id="UP000192578"/>
    </source>
</evidence>
<reference evidence="16" key="1">
    <citation type="submission" date="2017-01" db="EMBL/GenBank/DDBJ databases">
        <title>Comparative genomics of anhydrobiosis in the tardigrade Hypsibius dujardini.</title>
        <authorList>
            <person name="Yoshida Y."/>
            <person name="Koutsovoulos G."/>
            <person name="Laetsch D."/>
            <person name="Stevens L."/>
            <person name="Kumar S."/>
            <person name="Horikawa D."/>
            <person name="Ishino K."/>
            <person name="Komine S."/>
            <person name="Tomita M."/>
            <person name="Blaxter M."/>
            <person name="Arakawa K."/>
        </authorList>
    </citation>
    <scope>NUCLEOTIDE SEQUENCE [LARGE SCALE GENOMIC DNA]</scope>
    <source>
        <strain evidence="16">Z151</strain>
    </source>
</reference>
<dbReference type="InterPro" id="IPR057307">
    <property type="entry name" value="PEP5_VPS11_N"/>
</dbReference>
<dbReference type="PANTHER" id="PTHR23323">
    <property type="entry name" value="VACUOLAR PROTEIN SORTING-ASSOCIATED PROTEIN"/>
    <property type="match status" value="1"/>
</dbReference>
<protein>
    <recommendedName>
        <fullName evidence="11">Vacuolar protein sorting-associated protein 11 homolog</fullName>
    </recommendedName>
</protein>
<dbReference type="GO" id="GO:0048284">
    <property type="term" value="P:organelle fusion"/>
    <property type="evidence" value="ECO:0007669"/>
    <property type="project" value="TreeGrafter"/>
</dbReference>
<dbReference type="InterPro" id="IPR001680">
    <property type="entry name" value="WD40_rpt"/>
</dbReference>
<keyword evidence="7" id="KW-0862">Zinc</keyword>
<evidence type="ECO:0000256" key="9">
    <source>
        <dbReference type="ARBA" id="ARBA00023136"/>
    </source>
</evidence>
<gene>
    <name evidence="15" type="ORF">BV898_15476</name>
</gene>
<dbReference type="GO" id="GO:0031902">
    <property type="term" value="C:late endosome membrane"/>
    <property type="evidence" value="ECO:0007669"/>
    <property type="project" value="UniProtKB-SubCell"/>
</dbReference>
<comment type="similarity">
    <text evidence="3 11">Belongs to the VPS11 family.</text>
</comment>
<dbReference type="InterPro" id="IPR057308">
    <property type="entry name" value="CHCR_PEP5_VPS11"/>
</dbReference>
<proteinExistence type="inferred from homology"/>
<feature type="domain" description="RING-type" evidence="14">
    <location>
        <begin position="813"/>
        <end position="851"/>
    </location>
</feature>
<dbReference type="InterPro" id="IPR024763">
    <property type="entry name" value="VPS11_C"/>
</dbReference>
<dbReference type="Proteomes" id="UP000192578">
    <property type="component" value="Unassembled WGS sequence"/>
</dbReference>
<keyword evidence="4" id="KW-0813">Transport</keyword>
<evidence type="ECO:0000256" key="1">
    <source>
        <dbReference type="ARBA" id="ARBA00004371"/>
    </source>
</evidence>
<organism evidence="15 16">
    <name type="scientific">Hypsibius exemplaris</name>
    <name type="common">Freshwater tardigrade</name>
    <dbReference type="NCBI Taxonomy" id="2072580"/>
    <lineage>
        <taxon>Eukaryota</taxon>
        <taxon>Metazoa</taxon>
        <taxon>Ecdysozoa</taxon>
        <taxon>Tardigrada</taxon>
        <taxon>Eutardigrada</taxon>
        <taxon>Parachela</taxon>
        <taxon>Hypsibioidea</taxon>
        <taxon>Hypsibiidae</taxon>
        <taxon>Hypsibius</taxon>
    </lineage>
</organism>
<dbReference type="Gene3D" id="2.130.10.10">
    <property type="entry name" value="YVTN repeat-like/Quinoprotein amine dehydrogenase"/>
    <property type="match status" value="1"/>
</dbReference>
<evidence type="ECO:0000256" key="6">
    <source>
        <dbReference type="ARBA" id="ARBA00022771"/>
    </source>
</evidence>
<dbReference type="GO" id="GO:0030897">
    <property type="term" value="C:HOPS complex"/>
    <property type="evidence" value="ECO:0007669"/>
    <property type="project" value="TreeGrafter"/>
</dbReference>
<evidence type="ECO:0000256" key="3">
    <source>
        <dbReference type="ARBA" id="ARBA00007070"/>
    </source>
</evidence>
<dbReference type="GO" id="GO:0007032">
    <property type="term" value="P:endosome organization"/>
    <property type="evidence" value="ECO:0007669"/>
    <property type="project" value="TreeGrafter"/>
</dbReference>
<evidence type="ECO:0000256" key="5">
    <source>
        <dbReference type="ARBA" id="ARBA00022723"/>
    </source>
</evidence>
<evidence type="ECO:0000256" key="12">
    <source>
        <dbReference type="PROSITE-ProRule" id="PRU00175"/>
    </source>
</evidence>
<evidence type="ECO:0000256" key="13">
    <source>
        <dbReference type="PROSITE-ProRule" id="PRU01006"/>
    </source>
</evidence>
<evidence type="ECO:0000259" key="14">
    <source>
        <dbReference type="PROSITE" id="PS50089"/>
    </source>
</evidence>
<keyword evidence="9 11" id="KW-0472">Membrane</keyword>
<evidence type="ECO:0000256" key="7">
    <source>
        <dbReference type="ARBA" id="ARBA00022833"/>
    </source>
</evidence>